<keyword evidence="13" id="KW-1185">Reference proteome</keyword>
<feature type="domain" description="PurM-like N-terminal" evidence="9">
    <location>
        <begin position="463"/>
        <end position="581"/>
    </location>
</feature>
<dbReference type="AlphaFoldDB" id="A0A8J3EUC4"/>
<feature type="binding site" evidence="8">
    <location>
        <begin position="334"/>
        <end position="336"/>
    </location>
    <ligand>
        <name>substrate</name>
    </ligand>
</feature>
<feature type="domain" description="PurM-like C-terminal" evidence="10">
    <location>
        <begin position="222"/>
        <end position="376"/>
    </location>
</feature>
<dbReference type="EC" id="6.3.5.3" evidence="8"/>
<dbReference type="GO" id="GO:0004642">
    <property type="term" value="F:phosphoribosylformylglycinamidine synthase activity"/>
    <property type="evidence" value="ECO:0007669"/>
    <property type="project" value="UniProtKB-UniRule"/>
</dbReference>
<feature type="active site" evidence="8">
    <location>
        <position position="58"/>
    </location>
</feature>
<keyword evidence="2 8" id="KW-0436">Ligase</keyword>
<dbReference type="GO" id="GO:0006189">
    <property type="term" value="P:'de novo' IMP biosynthetic process"/>
    <property type="evidence" value="ECO:0007669"/>
    <property type="project" value="UniProtKB-UniRule"/>
</dbReference>
<dbReference type="PANTHER" id="PTHR43555">
    <property type="entry name" value="PHOSPHORIBOSYLFORMYLGLYCINAMIDINE SYNTHASE SUBUNIT PURL"/>
    <property type="match status" value="1"/>
</dbReference>
<evidence type="ECO:0000256" key="2">
    <source>
        <dbReference type="ARBA" id="ARBA00022598"/>
    </source>
</evidence>
<dbReference type="GO" id="GO:0000287">
    <property type="term" value="F:magnesium ion binding"/>
    <property type="evidence" value="ECO:0007669"/>
    <property type="project" value="UniProtKB-UniRule"/>
</dbReference>
<dbReference type="Pfam" id="PF18072">
    <property type="entry name" value="FGAR-AT_linker"/>
    <property type="match status" value="1"/>
</dbReference>
<protein>
    <recommendedName>
        <fullName evidence="8">Phosphoribosylformylglycinamidine synthase subunit PurL</fullName>
        <shortName evidence="8">FGAM synthase</shortName>
        <ecNumber evidence="8">6.3.5.3</ecNumber>
    </recommendedName>
    <alternativeName>
        <fullName evidence="8">Formylglycinamide ribonucleotide amidotransferase subunit II</fullName>
        <shortName evidence="8">FGAR amidotransferase II</shortName>
        <shortName evidence="8">FGAR-AT II</shortName>
    </alternativeName>
    <alternativeName>
        <fullName evidence="8">Glutamine amidotransferase PurL</fullName>
    </alternativeName>
    <alternativeName>
        <fullName evidence="8">Phosphoribosylformylglycinamidine synthase subunit II</fullName>
    </alternativeName>
</protein>
<evidence type="ECO:0000256" key="5">
    <source>
        <dbReference type="ARBA" id="ARBA00022755"/>
    </source>
</evidence>
<feature type="binding site" evidence="8">
    <location>
        <position position="125"/>
    </location>
    <ligand>
        <name>substrate</name>
    </ligand>
</feature>
<dbReference type="CDD" id="cd02204">
    <property type="entry name" value="PurL_repeat2"/>
    <property type="match status" value="1"/>
</dbReference>
<evidence type="ECO:0000256" key="8">
    <source>
        <dbReference type="HAMAP-Rule" id="MF_00420"/>
    </source>
</evidence>
<feature type="binding site" evidence="8">
    <location>
        <position position="61"/>
    </location>
    <ligand>
        <name>ATP</name>
        <dbReference type="ChEBI" id="CHEBI:30616"/>
    </ligand>
</feature>
<evidence type="ECO:0000259" key="9">
    <source>
        <dbReference type="Pfam" id="PF00586"/>
    </source>
</evidence>
<comment type="caution">
    <text evidence="8">Lacks conserved residue(s) required for the propagation of feature annotation.</text>
</comment>
<feature type="binding site" evidence="8">
    <location>
        <position position="519"/>
    </location>
    <ligand>
        <name>ATP</name>
        <dbReference type="ChEBI" id="CHEBI:30616"/>
    </ligand>
</feature>
<dbReference type="Proteomes" id="UP000650511">
    <property type="component" value="Unassembled WGS sequence"/>
</dbReference>
<dbReference type="UniPathway" id="UPA00074">
    <property type="reaction ID" value="UER00128"/>
</dbReference>
<dbReference type="InterPro" id="IPR016188">
    <property type="entry name" value="PurM-like_N"/>
</dbReference>
<dbReference type="FunFam" id="3.30.1330.10:FF:000004">
    <property type="entry name" value="Phosphoribosylformylglycinamidine synthase subunit PurL"/>
    <property type="match status" value="1"/>
</dbReference>
<evidence type="ECO:0000256" key="6">
    <source>
        <dbReference type="ARBA" id="ARBA00022840"/>
    </source>
</evidence>
<dbReference type="PIRSF" id="PIRSF001587">
    <property type="entry name" value="FGAM_synthase_II"/>
    <property type="match status" value="1"/>
</dbReference>
<evidence type="ECO:0000256" key="4">
    <source>
        <dbReference type="ARBA" id="ARBA00022741"/>
    </source>
</evidence>
<dbReference type="InterPro" id="IPR041609">
    <property type="entry name" value="PurL_linker"/>
</dbReference>
<feature type="binding site" evidence="8">
    <location>
        <position position="290"/>
    </location>
    <ligand>
        <name>Mg(2+)</name>
        <dbReference type="ChEBI" id="CHEBI:18420"/>
        <label>2</label>
    </ligand>
</feature>
<feature type="binding site" evidence="8">
    <location>
        <position position="100"/>
    </location>
    <ligand>
        <name>ATP</name>
        <dbReference type="ChEBI" id="CHEBI:30616"/>
    </ligand>
</feature>
<dbReference type="Pfam" id="PF02769">
    <property type="entry name" value="AIRS_C"/>
    <property type="match status" value="2"/>
</dbReference>
<proteinExistence type="inferred from homology"/>
<dbReference type="OrthoDB" id="9804441at2"/>
<dbReference type="Gene3D" id="3.30.1330.10">
    <property type="entry name" value="PurM-like, N-terminal domain"/>
    <property type="match status" value="2"/>
</dbReference>
<evidence type="ECO:0000256" key="1">
    <source>
        <dbReference type="ARBA" id="ARBA00022490"/>
    </source>
</evidence>
<keyword evidence="7 8" id="KW-0460">Magnesium</keyword>
<evidence type="ECO:0000259" key="10">
    <source>
        <dbReference type="Pfam" id="PF02769"/>
    </source>
</evidence>
<feature type="binding site" evidence="8">
    <location>
        <begin position="103"/>
        <end position="106"/>
    </location>
    <ligand>
        <name>substrate</name>
    </ligand>
</feature>
<feature type="domain" description="PurM-like C-terminal" evidence="10">
    <location>
        <begin position="595"/>
        <end position="732"/>
    </location>
</feature>
<keyword evidence="3 8" id="KW-0479">Metal-binding</keyword>
<evidence type="ECO:0000313" key="12">
    <source>
        <dbReference type="EMBL" id="GGI05585.1"/>
    </source>
</evidence>
<reference evidence="12" key="1">
    <citation type="journal article" date="2014" name="Int. J. Syst. Evol. Microbiol.">
        <title>Complete genome sequence of Corynebacterium casei LMG S-19264T (=DSM 44701T), isolated from a smear-ripened cheese.</title>
        <authorList>
            <consortium name="US DOE Joint Genome Institute (JGI-PGF)"/>
            <person name="Walter F."/>
            <person name="Albersmeier A."/>
            <person name="Kalinowski J."/>
            <person name="Ruckert C."/>
        </authorList>
    </citation>
    <scope>NUCLEOTIDE SEQUENCE</scope>
    <source>
        <strain evidence="12">CGMCC 1.14988</strain>
    </source>
</reference>
<comment type="subcellular location">
    <subcellularLocation>
        <location evidence="8">Cytoplasm</location>
    </subcellularLocation>
</comment>
<feature type="binding site" evidence="8">
    <location>
        <position position="262"/>
    </location>
    <ligand>
        <name>substrate</name>
    </ligand>
</feature>
<dbReference type="InterPro" id="IPR036921">
    <property type="entry name" value="PurM-like_N_sf"/>
</dbReference>
<name>A0A8J3EUC4_9ACTN</name>
<dbReference type="SUPFAM" id="SSF55326">
    <property type="entry name" value="PurM N-terminal domain-like"/>
    <property type="match status" value="2"/>
</dbReference>
<dbReference type="Pfam" id="PF00586">
    <property type="entry name" value="AIRS"/>
    <property type="match status" value="2"/>
</dbReference>
<comment type="pathway">
    <text evidence="8">Purine metabolism; IMP biosynthesis via de novo pathway; 5-amino-1-(5-phospho-D-ribosyl)imidazole from N(2)-formyl-N(1)-(5-phospho-D-ribosyl)glycinamide: step 1/2.</text>
</comment>
<dbReference type="NCBIfam" id="NF002290">
    <property type="entry name" value="PRK01213.1"/>
    <property type="match status" value="1"/>
</dbReference>
<feature type="binding site" evidence="8">
    <location>
        <position position="126"/>
    </location>
    <ligand>
        <name>Mg(2+)</name>
        <dbReference type="ChEBI" id="CHEBI:18420"/>
        <label>2</label>
    </ligand>
</feature>
<dbReference type="NCBIfam" id="TIGR01736">
    <property type="entry name" value="FGAM_synth_II"/>
    <property type="match status" value="1"/>
</dbReference>
<feature type="binding site" evidence="8">
    <location>
        <position position="556"/>
    </location>
    <ligand>
        <name>ATP</name>
        <dbReference type="ChEBI" id="CHEBI:30616"/>
    </ligand>
</feature>
<keyword evidence="4 8" id="KW-0547">Nucleotide-binding</keyword>
<feature type="domain" description="PurM-like N-terminal" evidence="9">
    <location>
        <begin position="83"/>
        <end position="209"/>
    </location>
</feature>
<accession>A0A8J3EUC4</accession>
<comment type="function">
    <text evidence="8">Part of the phosphoribosylformylglycinamidine synthase complex involved in the purines biosynthetic pathway. Catalyzes the ATP-dependent conversion of formylglycinamide ribonucleotide (FGAR) and glutamine to yield formylglycinamidine ribonucleotide (FGAM) and glutamate. The FGAM synthase complex is composed of three subunits. PurQ produces an ammonia molecule by converting glutamine to glutamate. PurL transfers the ammonia molecule to FGAR to form FGAM in an ATP-dependent manner. PurS interacts with PurQ and PurL and is thought to assist in the transfer of the ammonia molecule from PurQ to PurL.</text>
</comment>
<dbReference type="HAMAP" id="MF_00420">
    <property type="entry name" value="PurL_2"/>
    <property type="match status" value="1"/>
</dbReference>
<dbReference type="EMBL" id="BMHA01000005">
    <property type="protein sequence ID" value="GGI05585.1"/>
    <property type="molecule type" value="Genomic_DNA"/>
</dbReference>
<dbReference type="InterPro" id="IPR010918">
    <property type="entry name" value="PurM-like_C_dom"/>
</dbReference>
<dbReference type="InterPro" id="IPR010074">
    <property type="entry name" value="PRibForGlyAmidine_synth_PurL"/>
</dbReference>
<sequence length="759" mass="79798">MPETRSFPADETLSPDRARELGHELGLRGDEYDRIAETLGRTPTVSELGMYSVMWSEHCSYKSSKVHLRTLPTDGPHVLVGPGENAGVVDVGDGLAVTFKIESHNHPSYVEPYQGAATGVGGILRDIFTMGARPIAVMDPLRFGDPGGWTDGAGRQRPVDLFQRHLVDGVVRGVGGYGNCVGVPNIGGETVFDDTYAGNPLVNVLAIGVLRRDRLQLARAEQAGDVAVLLGSATGRDGIGGASVLASQEFDDALDDKRPNVQVGDPFAEKLLIECCLELYERDLISGIQDMGAAGIACSTAELASKASMGMDVDLDAVHLREPSMASWEILCSESQERMLALVSPELVDEVLAIAQKWGVPASVIGEVVEGDALVLTRGGEVVADLPARSLADEGPTYERPMARPDWLDDYAAVDAESVTLPDDLDAFALAFLASPNVASKRWLFEQYDQHVLSGTVLGPGMADAGVVRLPGSRKAVACATDGNGRWCELDPREGTRRIVAEAFRNVACTGARPLGTTNCLNFGNPERPEIMWQLAEAIAGMGEACEALGIPVTGGNVSLYNETRGSAIHPTPVVGVLGVIEDAEDAVGLAFEDEGDIVFLLGGPIEPGLAGSELQRYLDLPLGGRLAPVDLEREAAIGEVLQLAARDGLLQTASDVAAGGLLVTLAESCVAGAVGVDVAVASDLDPAQVLFSEAPGRVVVTVASINVRAFAQLCADAEVPLTDIGTVGGERLAVRGLVELSLDDLEHACLHGLGDLLD</sequence>
<organism evidence="12 13">
    <name type="scientific">Egicoccus halophilus</name>
    <dbReference type="NCBI Taxonomy" id="1670830"/>
    <lineage>
        <taxon>Bacteria</taxon>
        <taxon>Bacillati</taxon>
        <taxon>Actinomycetota</taxon>
        <taxon>Nitriliruptoria</taxon>
        <taxon>Egicoccales</taxon>
        <taxon>Egicoccaceae</taxon>
        <taxon>Egicoccus</taxon>
    </lineage>
</organism>
<evidence type="ECO:0000259" key="11">
    <source>
        <dbReference type="Pfam" id="PF18072"/>
    </source>
</evidence>
<dbReference type="Gene3D" id="3.90.650.10">
    <property type="entry name" value="PurM-like C-terminal domain"/>
    <property type="match status" value="2"/>
</dbReference>
<dbReference type="InterPro" id="IPR036676">
    <property type="entry name" value="PurM-like_C_sf"/>
</dbReference>
<dbReference type="GO" id="GO:0005737">
    <property type="term" value="C:cytoplasm"/>
    <property type="evidence" value="ECO:0007669"/>
    <property type="project" value="UniProtKB-SubCell"/>
</dbReference>
<keyword evidence="5 8" id="KW-0658">Purine biosynthesis</keyword>
<evidence type="ECO:0000256" key="7">
    <source>
        <dbReference type="ARBA" id="ARBA00022842"/>
    </source>
</evidence>
<feature type="binding site" evidence="8">
    <location>
        <position position="102"/>
    </location>
    <ligand>
        <name>Mg(2+)</name>
        <dbReference type="ChEBI" id="CHEBI:18420"/>
        <label>1</label>
    </ligand>
</feature>
<dbReference type="SUPFAM" id="SSF56042">
    <property type="entry name" value="PurM C-terminal domain-like"/>
    <property type="match status" value="2"/>
</dbReference>
<comment type="caution">
    <text evidence="12">The sequence shown here is derived from an EMBL/GenBank/DDBJ whole genome shotgun (WGS) entry which is preliminary data.</text>
</comment>
<feature type="binding site" evidence="8">
    <location>
        <position position="559"/>
    </location>
    <ligand>
        <name>substrate</name>
    </ligand>
</feature>
<keyword evidence="6 8" id="KW-0067">ATP-binding</keyword>
<reference evidence="12" key="2">
    <citation type="submission" date="2020-09" db="EMBL/GenBank/DDBJ databases">
        <authorList>
            <person name="Sun Q."/>
            <person name="Zhou Y."/>
        </authorList>
    </citation>
    <scope>NUCLEOTIDE SEQUENCE</scope>
    <source>
        <strain evidence="12">CGMCC 1.14988</strain>
    </source>
</reference>
<comment type="catalytic activity">
    <reaction evidence="8">
        <text>N(2)-formyl-N(1)-(5-phospho-beta-D-ribosyl)glycinamide + L-glutamine + ATP + H2O = 2-formamido-N(1)-(5-O-phospho-beta-D-ribosyl)acetamidine + L-glutamate + ADP + phosphate + H(+)</text>
        <dbReference type="Rhea" id="RHEA:17129"/>
        <dbReference type="ChEBI" id="CHEBI:15377"/>
        <dbReference type="ChEBI" id="CHEBI:15378"/>
        <dbReference type="ChEBI" id="CHEBI:29985"/>
        <dbReference type="ChEBI" id="CHEBI:30616"/>
        <dbReference type="ChEBI" id="CHEBI:43474"/>
        <dbReference type="ChEBI" id="CHEBI:58359"/>
        <dbReference type="ChEBI" id="CHEBI:147286"/>
        <dbReference type="ChEBI" id="CHEBI:147287"/>
        <dbReference type="ChEBI" id="CHEBI:456216"/>
        <dbReference type="EC" id="6.3.5.3"/>
    </reaction>
</comment>
<feature type="domain" description="Phosphoribosylformylglycinamidine synthase linker" evidence="11">
    <location>
        <begin position="23"/>
        <end position="62"/>
    </location>
</feature>
<dbReference type="PANTHER" id="PTHR43555:SF1">
    <property type="entry name" value="PHOSPHORIBOSYLFORMYLGLYCINAMIDINE SYNTHASE SUBUNIT PURL"/>
    <property type="match status" value="1"/>
</dbReference>
<feature type="binding site" evidence="8">
    <location>
        <position position="557"/>
    </location>
    <ligand>
        <name>Mg(2+)</name>
        <dbReference type="ChEBI" id="CHEBI:18420"/>
        <label>1</label>
    </ligand>
</feature>
<comment type="similarity">
    <text evidence="8">Belongs to the FGAMS family.</text>
</comment>
<dbReference type="RefSeq" id="WP_130648455.1">
    <property type="nucleotide sequence ID" value="NZ_BMHA01000005.1"/>
</dbReference>
<evidence type="ECO:0000313" key="13">
    <source>
        <dbReference type="Proteomes" id="UP000650511"/>
    </source>
</evidence>
<gene>
    <name evidence="8 12" type="primary">purL</name>
    <name evidence="12" type="ORF">GCM10011354_14820</name>
</gene>
<dbReference type="GO" id="GO:0005524">
    <property type="term" value="F:ATP binding"/>
    <property type="evidence" value="ECO:0007669"/>
    <property type="project" value="UniProtKB-UniRule"/>
</dbReference>
<feature type="active site" description="Proton acceptor" evidence="8">
    <location>
        <position position="104"/>
    </location>
</feature>
<evidence type="ECO:0000256" key="3">
    <source>
        <dbReference type="ARBA" id="ARBA00022723"/>
    </source>
</evidence>
<keyword evidence="1 8" id="KW-0963">Cytoplasm</keyword>
<comment type="subunit">
    <text evidence="8">Monomer. Part of the FGAM synthase complex composed of 1 PurL, 1 PurQ and 2 PurS subunits.</text>
</comment>
<dbReference type="CDD" id="cd02203">
    <property type="entry name" value="PurL_repeat1"/>
    <property type="match status" value="1"/>
</dbReference>